<name>A0A0A9CC01_ARUDO</name>
<dbReference type="AlphaFoldDB" id="A0A0A9CC01"/>
<proteinExistence type="predicted"/>
<reference evidence="2" key="2">
    <citation type="journal article" date="2015" name="Data Brief">
        <title>Shoot transcriptome of the giant reed, Arundo donax.</title>
        <authorList>
            <person name="Barrero R.A."/>
            <person name="Guerrero F.D."/>
            <person name="Moolhuijzen P."/>
            <person name="Goolsby J.A."/>
            <person name="Tidwell J."/>
            <person name="Bellgard S.E."/>
            <person name="Bellgard M.I."/>
        </authorList>
    </citation>
    <scope>NUCLEOTIDE SEQUENCE</scope>
    <source>
        <tissue evidence="2">Shoot tissue taken approximately 20 cm above the soil surface</tissue>
    </source>
</reference>
<sequence>MRAALPPRTRGRDRHDAFSEQDDDCEGEEPELTDEWTVSSIDFECTQTSNEAEKVI</sequence>
<evidence type="ECO:0000313" key="2">
    <source>
        <dbReference type="EMBL" id="JAD71978.1"/>
    </source>
</evidence>
<evidence type="ECO:0000256" key="1">
    <source>
        <dbReference type="SAM" id="MobiDB-lite"/>
    </source>
</evidence>
<feature type="region of interest" description="Disordered" evidence="1">
    <location>
        <begin position="1"/>
        <end position="36"/>
    </location>
</feature>
<protein>
    <submittedName>
        <fullName evidence="2">Uncharacterized protein</fullName>
    </submittedName>
</protein>
<dbReference type="EMBL" id="GBRH01225917">
    <property type="protein sequence ID" value="JAD71978.1"/>
    <property type="molecule type" value="Transcribed_RNA"/>
</dbReference>
<reference evidence="2" key="1">
    <citation type="submission" date="2014-09" db="EMBL/GenBank/DDBJ databases">
        <authorList>
            <person name="Magalhaes I.L.F."/>
            <person name="Oliveira U."/>
            <person name="Santos F.R."/>
            <person name="Vidigal T.H.D.A."/>
            <person name="Brescovit A.D."/>
            <person name="Santos A.J."/>
        </authorList>
    </citation>
    <scope>NUCLEOTIDE SEQUENCE</scope>
    <source>
        <tissue evidence="2">Shoot tissue taken approximately 20 cm above the soil surface</tissue>
    </source>
</reference>
<organism evidence="2">
    <name type="scientific">Arundo donax</name>
    <name type="common">Giant reed</name>
    <name type="synonym">Donax arundinaceus</name>
    <dbReference type="NCBI Taxonomy" id="35708"/>
    <lineage>
        <taxon>Eukaryota</taxon>
        <taxon>Viridiplantae</taxon>
        <taxon>Streptophyta</taxon>
        <taxon>Embryophyta</taxon>
        <taxon>Tracheophyta</taxon>
        <taxon>Spermatophyta</taxon>
        <taxon>Magnoliopsida</taxon>
        <taxon>Liliopsida</taxon>
        <taxon>Poales</taxon>
        <taxon>Poaceae</taxon>
        <taxon>PACMAD clade</taxon>
        <taxon>Arundinoideae</taxon>
        <taxon>Arundineae</taxon>
        <taxon>Arundo</taxon>
    </lineage>
</organism>
<accession>A0A0A9CC01</accession>
<feature type="compositionally biased region" description="Acidic residues" evidence="1">
    <location>
        <begin position="19"/>
        <end position="34"/>
    </location>
</feature>